<dbReference type="PANTHER" id="PTHR34106:SF5">
    <property type="entry name" value="GLYCOSIDASE"/>
    <property type="match status" value="1"/>
</dbReference>
<evidence type="ECO:0000313" key="5">
    <source>
        <dbReference type="Proteomes" id="UP000279422"/>
    </source>
</evidence>
<comment type="similarity">
    <text evidence="3">Belongs to the glycosyl hydrolase 130 family.</text>
</comment>
<keyword evidence="1" id="KW-0328">Glycosyltransferase</keyword>
<protein>
    <submittedName>
        <fullName evidence="4">Glycosidase</fullName>
    </submittedName>
</protein>
<evidence type="ECO:0000256" key="2">
    <source>
        <dbReference type="ARBA" id="ARBA00022679"/>
    </source>
</evidence>
<dbReference type="SUPFAM" id="SSF75005">
    <property type="entry name" value="Arabinanase/levansucrase/invertase"/>
    <property type="match status" value="1"/>
</dbReference>
<keyword evidence="4" id="KW-0378">Hydrolase</keyword>
<dbReference type="PIRSF" id="PIRSF016202">
    <property type="entry name" value="PH1107"/>
    <property type="match status" value="1"/>
</dbReference>
<dbReference type="Pfam" id="PF04041">
    <property type="entry name" value="Glyco_hydro_130"/>
    <property type="match status" value="1"/>
</dbReference>
<dbReference type="GO" id="GO:0016798">
    <property type="term" value="F:hydrolase activity, acting on glycosyl bonds"/>
    <property type="evidence" value="ECO:0007669"/>
    <property type="project" value="UniProtKB-KW"/>
</dbReference>
<dbReference type="AlphaFoldDB" id="A0A497E3S2"/>
<dbReference type="Gene3D" id="2.115.10.20">
    <property type="entry name" value="Glycosyl hydrolase domain, family 43"/>
    <property type="match status" value="1"/>
</dbReference>
<evidence type="ECO:0000256" key="3">
    <source>
        <dbReference type="ARBA" id="ARBA00024356"/>
    </source>
</evidence>
<dbReference type="PANTHER" id="PTHR34106">
    <property type="entry name" value="GLYCOSIDASE"/>
    <property type="match status" value="1"/>
</dbReference>
<evidence type="ECO:0000313" key="4">
    <source>
        <dbReference type="EMBL" id="RLE09379.1"/>
    </source>
</evidence>
<keyword evidence="4" id="KW-0326">Glycosidase</keyword>
<gene>
    <name evidence="4" type="ORF">DRJ00_04300</name>
</gene>
<evidence type="ECO:0000256" key="1">
    <source>
        <dbReference type="ARBA" id="ARBA00022676"/>
    </source>
</evidence>
<dbReference type="Proteomes" id="UP000279422">
    <property type="component" value="Unassembled WGS sequence"/>
</dbReference>
<comment type="caution">
    <text evidence="4">The sequence shown here is derived from an EMBL/GenBank/DDBJ whole genome shotgun (WGS) entry which is preliminary data.</text>
</comment>
<dbReference type="EMBL" id="QMPZ01000048">
    <property type="protein sequence ID" value="RLE09379.1"/>
    <property type="molecule type" value="Genomic_DNA"/>
</dbReference>
<organism evidence="4 5">
    <name type="scientific">Aerophobetes bacterium</name>
    <dbReference type="NCBI Taxonomy" id="2030807"/>
    <lineage>
        <taxon>Bacteria</taxon>
        <taxon>Candidatus Aerophobota</taxon>
    </lineage>
</organism>
<proteinExistence type="inferred from homology"/>
<accession>A0A497E3S2</accession>
<dbReference type="InterPro" id="IPR007184">
    <property type="entry name" value="Mannoside_phosphorylase"/>
</dbReference>
<reference evidence="4 5" key="1">
    <citation type="submission" date="2018-06" db="EMBL/GenBank/DDBJ databases">
        <title>Extensive metabolic versatility and redundancy in microbially diverse, dynamic hydrothermal sediments.</title>
        <authorList>
            <person name="Dombrowski N."/>
            <person name="Teske A."/>
            <person name="Baker B.J."/>
        </authorList>
    </citation>
    <scope>NUCLEOTIDE SEQUENCE [LARGE SCALE GENOMIC DNA]</scope>
    <source>
        <strain evidence="4">B47_G16</strain>
    </source>
</reference>
<sequence>MISILKFDDYPGNPIIPPDESSGVKGRYNPAVIVVDGVFYLFYRQVMTSDKITGRIYLTKSRDGVNFTGEPELVIYPEYDYERYGCEDPRIVKVGDLFCLTYVGNSARYRTGNICLATSSDLIHWEKHGSILQVGRDWDSGQVKAGVIVPERIKGKYVMYFMGEERPWEGGKIGIAYSDDLINWEKEDEPVLHPRKECFDSKAIEPGTNPILTEEGILMIYNGWGEGTFYKPFAVLFSKEDPSKVLERGDEPVLTPRKDWGKVFGCDGHIVAEGLIEHDGYWWLYYGAADRAICLARCKVTR</sequence>
<dbReference type="GO" id="GO:0016757">
    <property type="term" value="F:glycosyltransferase activity"/>
    <property type="evidence" value="ECO:0007669"/>
    <property type="project" value="UniProtKB-KW"/>
</dbReference>
<keyword evidence="2" id="KW-0808">Transferase</keyword>
<name>A0A497E3S2_UNCAE</name>
<dbReference type="InterPro" id="IPR023296">
    <property type="entry name" value="Glyco_hydro_beta-prop_sf"/>
</dbReference>